<evidence type="ECO:0000259" key="2">
    <source>
        <dbReference type="Pfam" id="PF00188"/>
    </source>
</evidence>
<sequence>MRKPLVVLGLAVGLLLGAPAWAGVDPIVASRTGVTADSVSSSPLAPFQQQVLALVNQNRRRAGCGALTLDQRLIAAANRHAADMARREYFDHESPGGRDVGERVTGAGYSWSRYSENIAKGQDSPFQVVNAWMDSPGHRRNILDCALDEMGTGLAVASDRTTYWVQDFASPR</sequence>
<keyword evidence="4" id="KW-1185">Reference proteome</keyword>
<keyword evidence="1" id="KW-0732">Signal</keyword>
<evidence type="ECO:0000313" key="3">
    <source>
        <dbReference type="EMBL" id="SDS23064.1"/>
    </source>
</evidence>
<evidence type="ECO:0000313" key="4">
    <source>
        <dbReference type="Proteomes" id="UP000198688"/>
    </source>
</evidence>
<dbReference type="Gene3D" id="3.40.33.10">
    <property type="entry name" value="CAP"/>
    <property type="match status" value="1"/>
</dbReference>
<dbReference type="OrthoDB" id="8611574at2"/>
<dbReference type="PANTHER" id="PTHR31157">
    <property type="entry name" value="SCP DOMAIN-CONTAINING PROTEIN"/>
    <property type="match status" value="1"/>
</dbReference>
<dbReference type="Pfam" id="PF00188">
    <property type="entry name" value="CAP"/>
    <property type="match status" value="1"/>
</dbReference>
<accession>A0A1H1QI41</accession>
<dbReference type="InterPro" id="IPR014044">
    <property type="entry name" value="CAP_dom"/>
</dbReference>
<feature type="domain" description="SCP" evidence="2">
    <location>
        <begin position="52"/>
        <end position="168"/>
    </location>
</feature>
<dbReference type="EMBL" id="LT629758">
    <property type="protein sequence ID" value="SDS23064.1"/>
    <property type="molecule type" value="Genomic_DNA"/>
</dbReference>
<organism evidence="3 4">
    <name type="scientific">Actinoplanes derwentensis</name>
    <dbReference type="NCBI Taxonomy" id="113562"/>
    <lineage>
        <taxon>Bacteria</taxon>
        <taxon>Bacillati</taxon>
        <taxon>Actinomycetota</taxon>
        <taxon>Actinomycetes</taxon>
        <taxon>Micromonosporales</taxon>
        <taxon>Micromonosporaceae</taxon>
        <taxon>Actinoplanes</taxon>
    </lineage>
</organism>
<dbReference type="CDD" id="cd05379">
    <property type="entry name" value="CAP_bacterial"/>
    <property type="match status" value="1"/>
</dbReference>
<feature type="chain" id="PRO_5039692347" evidence="1">
    <location>
        <begin position="23"/>
        <end position="172"/>
    </location>
</feature>
<dbReference type="SUPFAM" id="SSF55797">
    <property type="entry name" value="PR-1-like"/>
    <property type="match status" value="1"/>
</dbReference>
<protein>
    <submittedName>
        <fullName evidence="3">Cysteine-rich secretory protein family protein</fullName>
    </submittedName>
</protein>
<dbReference type="AlphaFoldDB" id="A0A1H1QI41"/>
<dbReference type="RefSeq" id="WP_092540914.1">
    <property type="nucleotide sequence ID" value="NZ_BOMJ01000004.1"/>
</dbReference>
<dbReference type="STRING" id="113562.SAMN04489716_0311"/>
<evidence type="ECO:0000256" key="1">
    <source>
        <dbReference type="SAM" id="SignalP"/>
    </source>
</evidence>
<dbReference type="InterPro" id="IPR035940">
    <property type="entry name" value="CAP_sf"/>
</dbReference>
<dbReference type="Proteomes" id="UP000198688">
    <property type="component" value="Chromosome I"/>
</dbReference>
<gene>
    <name evidence="3" type="ORF">SAMN04489716_0311</name>
</gene>
<proteinExistence type="predicted"/>
<feature type="signal peptide" evidence="1">
    <location>
        <begin position="1"/>
        <end position="22"/>
    </location>
</feature>
<dbReference type="PANTHER" id="PTHR31157:SF1">
    <property type="entry name" value="SCP DOMAIN-CONTAINING PROTEIN"/>
    <property type="match status" value="1"/>
</dbReference>
<reference evidence="3 4" key="1">
    <citation type="submission" date="2016-10" db="EMBL/GenBank/DDBJ databases">
        <authorList>
            <person name="de Groot N.N."/>
        </authorList>
    </citation>
    <scope>NUCLEOTIDE SEQUENCE [LARGE SCALE GENOMIC DNA]</scope>
    <source>
        <strain evidence="3 4">DSM 43941</strain>
    </source>
</reference>
<name>A0A1H1QI41_9ACTN</name>